<dbReference type="Proteomes" id="UP000241936">
    <property type="component" value="Chromosome"/>
</dbReference>
<name>A0ABN5JWJ2_9PSED</name>
<gene>
    <name evidence="1" type="ORF">CRX69_18255</name>
</gene>
<sequence>MQNLDLLPSLLSKINENQRALEAAIMELTNWVDRQGSNQVAANVRGALATLDLNEEFIKMSLAVMMSSD</sequence>
<keyword evidence="2" id="KW-1185">Reference proteome</keyword>
<reference evidence="1 2" key="1">
    <citation type="journal article" date="2018" name="Front. Microbiol.">
        <title>Pseudomonas rhizophila S211, a New Plant Growth-Promoting Rhizobacterium with Potential in Pesticide-Bioremediation.</title>
        <authorList>
            <person name="Hassen W."/>
            <person name="Neifar M."/>
            <person name="Cherif H."/>
            <person name="Najjari A."/>
            <person name="Chouchane H."/>
            <person name="Driouich R.C."/>
            <person name="Salah A."/>
            <person name="Naili F."/>
            <person name="Mosbah A."/>
            <person name="Souissi Y."/>
            <person name="Raddadi N."/>
            <person name="Ouzari H.I."/>
            <person name="Fava F."/>
            <person name="Cherif A."/>
        </authorList>
    </citation>
    <scope>NUCLEOTIDE SEQUENCE [LARGE SCALE GENOMIC DNA]</scope>
    <source>
        <strain evidence="1 2">S211</strain>
    </source>
</reference>
<protein>
    <submittedName>
        <fullName evidence="1">Uncharacterized protein</fullName>
    </submittedName>
</protein>
<proteinExistence type="predicted"/>
<organism evidence="1 2">
    <name type="scientific">Pseudomonas rhizophila</name>
    <dbReference type="NCBI Taxonomy" id="2045200"/>
    <lineage>
        <taxon>Bacteria</taxon>
        <taxon>Pseudomonadati</taxon>
        <taxon>Pseudomonadota</taxon>
        <taxon>Gammaproteobacteria</taxon>
        <taxon>Pseudomonadales</taxon>
        <taxon>Pseudomonadaceae</taxon>
        <taxon>Pseudomonas</taxon>
    </lineage>
</organism>
<accession>A0ABN5JWJ2</accession>
<evidence type="ECO:0000313" key="1">
    <source>
        <dbReference type="EMBL" id="AVU77044.1"/>
    </source>
</evidence>
<evidence type="ECO:0000313" key="2">
    <source>
        <dbReference type="Proteomes" id="UP000241936"/>
    </source>
</evidence>
<dbReference type="EMBL" id="CP024081">
    <property type="protein sequence ID" value="AVU77044.1"/>
    <property type="molecule type" value="Genomic_DNA"/>
</dbReference>
<dbReference type="RefSeq" id="WP_107322536.1">
    <property type="nucleotide sequence ID" value="NZ_CP024081.1"/>
</dbReference>